<reference evidence="2 3" key="1">
    <citation type="journal article" date="2014" name="Science">
        <title>Plant genetics. Early allopolyploid evolution in the post-Neolithic Brassica napus oilseed genome.</title>
        <authorList>
            <person name="Chalhoub B."/>
            <person name="Denoeud F."/>
            <person name="Liu S."/>
            <person name="Parkin I.A."/>
            <person name="Tang H."/>
            <person name="Wang X."/>
            <person name="Chiquet J."/>
            <person name="Belcram H."/>
            <person name="Tong C."/>
            <person name="Samans B."/>
            <person name="Correa M."/>
            <person name="Da Silva C."/>
            <person name="Just J."/>
            <person name="Falentin C."/>
            <person name="Koh C.S."/>
            <person name="Le Clainche I."/>
            <person name="Bernard M."/>
            <person name="Bento P."/>
            <person name="Noel B."/>
            <person name="Labadie K."/>
            <person name="Alberti A."/>
            <person name="Charles M."/>
            <person name="Arnaud D."/>
            <person name="Guo H."/>
            <person name="Daviaud C."/>
            <person name="Alamery S."/>
            <person name="Jabbari K."/>
            <person name="Zhao M."/>
            <person name="Edger P.P."/>
            <person name="Chelaifa H."/>
            <person name="Tack D."/>
            <person name="Lassalle G."/>
            <person name="Mestiri I."/>
            <person name="Schnel N."/>
            <person name="Le Paslier M.C."/>
            <person name="Fan G."/>
            <person name="Renault V."/>
            <person name="Bayer P.E."/>
            <person name="Golicz A.A."/>
            <person name="Manoli S."/>
            <person name="Lee T.H."/>
            <person name="Thi V.H."/>
            <person name="Chalabi S."/>
            <person name="Hu Q."/>
            <person name="Fan C."/>
            <person name="Tollenaere R."/>
            <person name="Lu Y."/>
            <person name="Battail C."/>
            <person name="Shen J."/>
            <person name="Sidebottom C.H."/>
            <person name="Wang X."/>
            <person name="Canaguier A."/>
            <person name="Chauveau A."/>
            <person name="Berard A."/>
            <person name="Deniot G."/>
            <person name="Guan M."/>
            <person name="Liu Z."/>
            <person name="Sun F."/>
            <person name="Lim Y.P."/>
            <person name="Lyons E."/>
            <person name="Town C.D."/>
            <person name="Bancroft I."/>
            <person name="Wang X."/>
            <person name="Meng J."/>
            <person name="Ma J."/>
            <person name="Pires J.C."/>
            <person name="King G.J."/>
            <person name="Brunel D."/>
            <person name="Delourme R."/>
            <person name="Renard M."/>
            <person name="Aury J.M."/>
            <person name="Adams K.L."/>
            <person name="Batley J."/>
            <person name="Snowdon R.J."/>
            <person name="Tost J."/>
            <person name="Edwards D."/>
            <person name="Zhou Y."/>
            <person name="Hua W."/>
            <person name="Sharpe A.G."/>
            <person name="Paterson A.H."/>
            <person name="Guan C."/>
            <person name="Wincker P."/>
        </authorList>
    </citation>
    <scope>NUCLEOTIDE SEQUENCE [LARGE SCALE GENOMIC DNA]</scope>
    <source>
        <strain evidence="3">cv. Darmor-bzh</strain>
    </source>
</reference>
<sequence>MAASETHGGTKKKLKGLENGHGHAWA</sequence>
<accession>A0A078F9J9</accession>
<feature type="compositionally biased region" description="Basic and acidic residues" evidence="1">
    <location>
        <begin position="15"/>
        <end position="26"/>
    </location>
</feature>
<dbReference type="Proteomes" id="UP000028999">
    <property type="component" value="Unassembled WGS sequence"/>
</dbReference>
<dbReference type="AlphaFoldDB" id="A0A078F9J9"/>
<evidence type="ECO:0000256" key="1">
    <source>
        <dbReference type="SAM" id="MobiDB-lite"/>
    </source>
</evidence>
<proteinExistence type="predicted"/>
<organism evidence="2 3">
    <name type="scientific">Brassica napus</name>
    <name type="common">Rape</name>
    <dbReference type="NCBI Taxonomy" id="3708"/>
    <lineage>
        <taxon>Eukaryota</taxon>
        <taxon>Viridiplantae</taxon>
        <taxon>Streptophyta</taxon>
        <taxon>Embryophyta</taxon>
        <taxon>Tracheophyta</taxon>
        <taxon>Spermatophyta</taxon>
        <taxon>Magnoliopsida</taxon>
        <taxon>eudicotyledons</taxon>
        <taxon>Gunneridae</taxon>
        <taxon>Pentapetalae</taxon>
        <taxon>rosids</taxon>
        <taxon>malvids</taxon>
        <taxon>Brassicales</taxon>
        <taxon>Brassicaceae</taxon>
        <taxon>Brassiceae</taxon>
        <taxon>Brassica</taxon>
    </lineage>
</organism>
<protein>
    <submittedName>
        <fullName evidence="2">BnaC07g33040D protein</fullName>
    </submittedName>
</protein>
<evidence type="ECO:0000313" key="3">
    <source>
        <dbReference type="Proteomes" id="UP000028999"/>
    </source>
</evidence>
<dbReference type="PaxDb" id="3708-A0A078F9J9"/>
<dbReference type="Gramene" id="CDY09757">
    <property type="protein sequence ID" value="CDY09757"/>
    <property type="gene ID" value="GSBRNA2T00031456001"/>
</dbReference>
<feature type="region of interest" description="Disordered" evidence="1">
    <location>
        <begin position="1"/>
        <end position="26"/>
    </location>
</feature>
<keyword evidence="3" id="KW-1185">Reference proteome</keyword>
<evidence type="ECO:0000313" key="2">
    <source>
        <dbReference type="EMBL" id="CDY09757.1"/>
    </source>
</evidence>
<name>A0A078F9J9_BRANA</name>
<gene>
    <name evidence="2" type="primary">BnaC07g33040D</name>
    <name evidence="2" type="ORF">GSBRNA2T00031456001</name>
</gene>
<dbReference type="EMBL" id="LK031998">
    <property type="protein sequence ID" value="CDY09757.1"/>
    <property type="molecule type" value="Genomic_DNA"/>
</dbReference>